<dbReference type="EMBL" id="BAAADN010000001">
    <property type="protein sequence ID" value="GAA0449076.1"/>
    <property type="molecule type" value="Genomic_DNA"/>
</dbReference>
<evidence type="ECO:0000313" key="2">
    <source>
        <dbReference type="Proteomes" id="UP001500962"/>
    </source>
</evidence>
<sequence length="199" mass="22464">MKFMGPTIDLDQADPRLKTALDDGLGNQFEQARQQAIDKLDRLDEKNGLAFWLQVVGDGSPMMSDQESQIERSTLHQVAHLAGYNDELIYPDIAQIATRLFAHHNGFFSDLRDMRDPMQIAREDVQELISIANQLYPSDQYPDGAVQYPEPVSIEERCDQAIALLNESDLTTFWFQLLTYEGEITTFSVSSEGEASVDT</sequence>
<proteinExistence type="predicted"/>
<accession>A0AAV3SCB7</accession>
<organism evidence="1 2">
    <name type="scientific">Halococcus dombrowskii</name>
    <dbReference type="NCBI Taxonomy" id="179637"/>
    <lineage>
        <taxon>Archaea</taxon>
        <taxon>Methanobacteriati</taxon>
        <taxon>Methanobacteriota</taxon>
        <taxon>Stenosarchaea group</taxon>
        <taxon>Halobacteria</taxon>
        <taxon>Halobacteriales</taxon>
        <taxon>Halococcaceae</taxon>
        <taxon>Halococcus</taxon>
    </lineage>
</organism>
<comment type="caution">
    <text evidence="1">The sequence shown here is derived from an EMBL/GenBank/DDBJ whole genome shotgun (WGS) entry which is preliminary data.</text>
</comment>
<evidence type="ECO:0000313" key="1">
    <source>
        <dbReference type="EMBL" id="GAA0449076.1"/>
    </source>
</evidence>
<gene>
    <name evidence="1" type="ORF">GCM10008985_00550</name>
</gene>
<dbReference type="Proteomes" id="UP001500962">
    <property type="component" value="Unassembled WGS sequence"/>
</dbReference>
<name>A0AAV3SCB7_HALDO</name>
<reference evidence="1" key="1">
    <citation type="journal article" date="2014" name="Int. J. Syst. Evol. Microbiol.">
        <title>Complete genome sequence of Corynebacterium casei LMG S-19264T (=DSM 44701T), isolated from a smear-ripened cheese.</title>
        <authorList>
            <consortium name="US DOE Joint Genome Institute (JGI-PGF)"/>
            <person name="Walter F."/>
            <person name="Albersmeier A."/>
            <person name="Kalinowski J."/>
            <person name="Ruckert C."/>
        </authorList>
    </citation>
    <scope>NUCLEOTIDE SEQUENCE</scope>
    <source>
        <strain evidence="1">JCM 12289</strain>
    </source>
</reference>
<dbReference type="AlphaFoldDB" id="A0AAV3SCB7"/>
<protein>
    <submittedName>
        <fullName evidence="1">Uncharacterized protein</fullName>
    </submittedName>
</protein>
<reference evidence="1" key="2">
    <citation type="submission" date="2023-12" db="EMBL/GenBank/DDBJ databases">
        <authorList>
            <person name="Sun Q."/>
            <person name="Inoue M."/>
        </authorList>
    </citation>
    <scope>NUCLEOTIDE SEQUENCE</scope>
    <source>
        <strain evidence="1">JCM 12289</strain>
    </source>
</reference>